<dbReference type="InterPro" id="IPR015797">
    <property type="entry name" value="NUDIX_hydrolase-like_dom_sf"/>
</dbReference>
<keyword evidence="2 3" id="KW-0378">Hydrolase</keyword>
<dbReference type="SUPFAM" id="SSF55811">
    <property type="entry name" value="Nudix"/>
    <property type="match status" value="1"/>
</dbReference>
<evidence type="ECO:0000313" key="6">
    <source>
        <dbReference type="Proteomes" id="UP000464480"/>
    </source>
</evidence>
<gene>
    <name evidence="5" type="ORF">C2H86_12475</name>
</gene>
<dbReference type="PROSITE" id="PS51462">
    <property type="entry name" value="NUDIX"/>
    <property type="match status" value="1"/>
</dbReference>
<evidence type="ECO:0000256" key="1">
    <source>
        <dbReference type="ARBA" id="ARBA00001946"/>
    </source>
</evidence>
<dbReference type="PANTHER" id="PTHR43046">
    <property type="entry name" value="GDP-MANNOSE MANNOSYL HYDROLASE"/>
    <property type="match status" value="1"/>
</dbReference>
<dbReference type="InterPro" id="IPR020084">
    <property type="entry name" value="NUDIX_hydrolase_CS"/>
</dbReference>
<protein>
    <submittedName>
        <fullName evidence="5">NUDIX domain-containing protein</fullName>
    </submittedName>
</protein>
<dbReference type="Proteomes" id="UP000464480">
    <property type="component" value="Chromosome"/>
</dbReference>
<evidence type="ECO:0000313" key="5">
    <source>
        <dbReference type="EMBL" id="QHG65189.1"/>
    </source>
</evidence>
<dbReference type="PROSITE" id="PS00893">
    <property type="entry name" value="NUDIX_BOX"/>
    <property type="match status" value="1"/>
</dbReference>
<dbReference type="PANTHER" id="PTHR43046:SF14">
    <property type="entry name" value="MUTT_NUDIX FAMILY PROTEIN"/>
    <property type="match status" value="1"/>
</dbReference>
<dbReference type="Pfam" id="PF00293">
    <property type="entry name" value="NUDIX"/>
    <property type="match status" value="1"/>
</dbReference>
<evidence type="ECO:0000256" key="3">
    <source>
        <dbReference type="RuleBase" id="RU003476"/>
    </source>
</evidence>
<reference evidence="5 6" key="1">
    <citation type="submission" date="2020-02" db="EMBL/GenBank/DDBJ databases">
        <title>Pseudomonas Putida W5 Complete Genome Assembly.</title>
        <authorList>
            <person name="Yuan Z.-C."/>
            <person name="Shaw G.A."/>
            <person name="Cusano A.D."/>
            <person name="Caddey B.J."/>
            <person name="Weselowski B.J."/>
        </authorList>
    </citation>
    <scope>NUCLEOTIDE SEQUENCE [LARGE SCALE GENOMIC DNA]</scope>
    <source>
        <strain evidence="5 6">W5</strain>
    </source>
</reference>
<name>A0A6I6XYJ7_PSEPU</name>
<comment type="cofactor">
    <cofactor evidence="1">
        <name>Mg(2+)</name>
        <dbReference type="ChEBI" id="CHEBI:18420"/>
    </cofactor>
</comment>
<dbReference type="InterPro" id="IPR020476">
    <property type="entry name" value="Nudix_hydrolase"/>
</dbReference>
<dbReference type="EMBL" id="CP026115">
    <property type="protein sequence ID" value="QHG65189.1"/>
    <property type="molecule type" value="Genomic_DNA"/>
</dbReference>
<sequence length="128" mass="14543">MTEFRELHATIICLQAGKILLVRKAAPEWSLPGGKMDHGETQVEAARRELREETTLELVAAQFLGHHVLVSEEHWLYRMTVTASKTPSPSHEIVECHWFNIQELKLAPVKPITIELLKREGFLAPSSH</sequence>
<evidence type="ECO:0000256" key="2">
    <source>
        <dbReference type="ARBA" id="ARBA00022801"/>
    </source>
</evidence>
<feature type="domain" description="Nudix hydrolase" evidence="4">
    <location>
        <begin position="4"/>
        <end position="122"/>
    </location>
</feature>
<dbReference type="RefSeq" id="WP_159410533.1">
    <property type="nucleotide sequence ID" value="NZ_CP026115.2"/>
</dbReference>
<organism evidence="5 6">
    <name type="scientific">Pseudomonas putida</name>
    <name type="common">Arthrobacter siderocapsulatus</name>
    <dbReference type="NCBI Taxonomy" id="303"/>
    <lineage>
        <taxon>Bacteria</taxon>
        <taxon>Pseudomonadati</taxon>
        <taxon>Pseudomonadota</taxon>
        <taxon>Gammaproteobacteria</taxon>
        <taxon>Pseudomonadales</taxon>
        <taxon>Pseudomonadaceae</taxon>
        <taxon>Pseudomonas</taxon>
    </lineage>
</organism>
<dbReference type="InterPro" id="IPR000086">
    <property type="entry name" value="NUDIX_hydrolase_dom"/>
</dbReference>
<evidence type="ECO:0000259" key="4">
    <source>
        <dbReference type="PROSITE" id="PS51462"/>
    </source>
</evidence>
<accession>A0A6I6XYJ7</accession>
<comment type="similarity">
    <text evidence="3">Belongs to the Nudix hydrolase family.</text>
</comment>
<dbReference type="GO" id="GO:0016787">
    <property type="term" value="F:hydrolase activity"/>
    <property type="evidence" value="ECO:0007669"/>
    <property type="project" value="UniProtKB-KW"/>
</dbReference>
<dbReference type="AlphaFoldDB" id="A0A6I6XYJ7"/>
<dbReference type="Gene3D" id="3.90.79.10">
    <property type="entry name" value="Nucleoside Triphosphate Pyrophosphohydrolase"/>
    <property type="match status" value="1"/>
</dbReference>
<proteinExistence type="inferred from homology"/>
<dbReference type="PRINTS" id="PR00502">
    <property type="entry name" value="NUDIXFAMILY"/>
</dbReference>